<sequence length="115" mass="13447">MNLGFGGEVCKSFFPPKNCQQQKKMDRKVIVQELLKTEQRALCTDNAKMINGWFKELTRQDNSIVMQVTEKAKTTTLYHLVLEYNLNTRGEELTRPKMISLVRREINKQKNNQVV</sequence>
<gene>
    <name evidence="1" type="ORF">E6Q11_04860</name>
</gene>
<accession>A0A5C7J477</accession>
<evidence type="ECO:0000313" key="2">
    <source>
        <dbReference type="Proteomes" id="UP000321026"/>
    </source>
</evidence>
<organism evidence="1 2">
    <name type="scientific">Candidatus Dojkabacteria bacterium</name>
    <dbReference type="NCBI Taxonomy" id="2099670"/>
    <lineage>
        <taxon>Bacteria</taxon>
        <taxon>Candidatus Dojkabacteria</taxon>
    </lineage>
</organism>
<protein>
    <submittedName>
        <fullName evidence="1">Uncharacterized protein</fullName>
    </submittedName>
</protein>
<proteinExistence type="predicted"/>
<comment type="caution">
    <text evidence="1">The sequence shown here is derived from an EMBL/GenBank/DDBJ whole genome shotgun (WGS) entry which is preliminary data.</text>
</comment>
<evidence type="ECO:0000313" key="1">
    <source>
        <dbReference type="EMBL" id="TXG76315.1"/>
    </source>
</evidence>
<dbReference type="AlphaFoldDB" id="A0A5C7J477"/>
<name>A0A5C7J477_9BACT</name>
<dbReference type="Proteomes" id="UP000321026">
    <property type="component" value="Unassembled WGS sequence"/>
</dbReference>
<dbReference type="EMBL" id="SSDS01000076">
    <property type="protein sequence ID" value="TXG76315.1"/>
    <property type="molecule type" value="Genomic_DNA"/>
</dbReference>
<reference evidence="1 2" key="1">
    <citation type="submission" date="2018-09" db="EMBL/GenBank/DDBJ databases">
        <title>Metagenome Assembled Genomes from an Advanced Water Purification Facility.</title>
        <authorList>
            <person name="Stamps B.W."/>
            <person name="Spear J.R."/>
        </authorList>
    </citation>
    <scope>NUCLEOTIDE SEQUENCE [LARGE SCALE GENOMIC DNA]</scope>
    <source>
        <strain evidence="1">Bin_63_2</strain>
    </source>
</reference>